<proteinExistence type="predicted"/>
<evidence type="ECO:0000313" key="2">
    <source>
        <dbReference type="EMBL" id="HIX82214.1"/>
    </source>
</evidence>
<keyword evidence="1" id="KW-0732">Signal</keyword>
<reference evidence="2" key="2">
    <citation type="submission" date="2021-04" db="EMBL/GenBank/DDBJ databases">
        <authorList>
            <person name="Gilroy R."/>
        </authorList>
    </citation>
    <scope>NUCLEOTIDE SEQUENCE</scope>
    <source>
        <strain evidence="2">ChiGjej1B1-14440</strain>
    </source>
</reference>
<evidence type="ECO:0008006" key="4">
    <source>
        <dbReference type="Google" id="ProtNLM"/>
    </source>
</evidence>
<accession>A0A9D2BNY5</accession>
<name>A0A9D2BNY5_9FIRM</name>
<feature type="chain" id="PRO_5039369005" description="Endo-1,4-beta-xylanase" evidence="1">
    <location>
        <begin position="24"/>
        <end position="336"/>
    </location>
</feature>
<feature type="signal peptide" evidence="1">
    <location>
        <begin position="1"/>
        <end position="23"/>
    </location>
</feature>
<gene>
    <name evidence="2" type="ORF">H9980_09640</name>
</gene>
<dbReference type="Pfam" id="PF00756">
    <property type="entry name" value="Esterase"/>
    <property type="match status" value="1"/>
</dbReference>
<dbReference type="PROSITE" id="PS51257">
    <property type="entry name" value="PROKAR_LIPOPROTEIN"/>
    <property type="match status" value="1"/>
</dbReference>
<dbReference type="Proteomes" id="UP000886724">
    <property type="component" value="Unassembled WGS sequence"/>
</dbReference>
<dbReference type="SUPFAM" id="SSF53474">
    <property type="entry name" value="alpha/beta-Hydrolases"/>
    <property type="match status" value="1"/>
</dbReference>
<protein>
    <recommendedName>
        <fullName evidence="4">Endo-1,4-beta-xylanase</fullName>
    </recommendedName>
</protein>
<dbReference type="InterPro" id="IPR050583">
    <property type="entry name" value="Mycobacterial_A85_antigen"/>
</dbReference>
<dbReference type="InterPro" id="IPR029058">
    <property type="entry name" value="AB_hydrolase_fold"/>
</dbReference>
<reference evidence="2" key="1">
    <citation type="journal article" date="2021" name="PeerJ">
        <title>Extensive microbial diversity within the chicken gut microbiome revealed by metagenomics and culture.</title>
        <authorList>
            <person name="Gilroy R."/>
            <person name="Ravi A."/>
            <person name="Getino M."/>
            <person name="Pursley I."/>
            <person name="Horton D.L."/>
            <person name="Alikhan N.F."/>
            <person name="Baker D."/>
            <person name="Gharbi K."/>
            <person name="Hall N."/>
            <person name="Watson M."/>
            <person name="Adriaenssens E.M."/>
            <person name="Foster-Nyarko E."/>
            <person name="Jarju S."/>
            <person name="Secka A."/>
            <person name="Antonio M."/>
            <person name="Oren A."/>
            <person name="Chaudhuri R.R."/>
            <person name="La Ragione R."/>
            <person name="Hildebrand F."/>
            <person name="Pallen M.J."/>
        </authorList>
    </citation>
    <scope>NUCLEOTIDE SEQUENCE</scope>
    <source>
        <strain evidence="2">ChiGjej1B1-14440</strain>
    </source>
</reference>
<dbReference type="Gene3D" id="3.40.50.1820">
    <property type="entry name" value="alpha/beta hydrolase"/>
    <property type="match status" value="1"/>
</dbReference>
<organism evidence="2 3">
    <name type="scientific">Candidatus Erysipelatoclostridium merdavium</name>
    <dbReference type="NCBI Taxonomy" id="2838566"/>
    <lineage>
        <taxon>Bacteria</taxon>
        <taxon>Bacillati</taxon>
        <taxon>Bacillota</taxon>
        <taxon>Erysipelotrichia</taxon>
        <taxon>Erysipelotrichales</taxon>
        <taxon>Erysipelotrichales incertae sedis</taxon>
    </lineage>
</organism>
<dbReference type="EMBL" id="DXET01000218">
    <property type="protein sequence ID" value="HIX82214.1"/>
    <property type="molecule type" value="Genomic_DNA"/>
</dbReference>
<dbReference type="AlphaFoldDB" id="A0A9D2BNY5"/>
<sequence length="336" mass="38109">MKRKAFKVVILYIVLCMVSGCGSINESNESNTSEVNDMESGQLSGTIPTELEYIPENYETPAKQQGTLNKLTYETWESFSYEDHNQPLEKNAWVYLPYGYSNDQKYNIFYLSHGGWSNETTIMGTDQNPSSFKNVVDHAIEDGKMQPMILVFPTYNNTSENDSSDYSLALQLTDQFHNELVNDLIPAVESQYSTYATETTPEGLKASRDHRGFGGFSIGSVNTWCTLRYCLDYFRYFMPMSGSYTLDGDYMADLVSKQGYGPEDFFIFAASGTDDFAYNFFKNQINAMTDGSNDIFPLATSKADGNVVFLQREGYSHDTTASNEYTYNGLCFFWNR</sequence>
<comment type="caution">
    <text evidence="2">The sequence shown here is derived from an EMBL/GenBank/DDBJ whole genome shotgun (WGS) entry which is preliminary data.</text>
</comment>
<dbReference type="InterPro" id="IPR000801">
    <property type="entry name" value="Esterase-like"/>
</dbReference>
<evidence type="ECO:0000256" key="1">
    <source>
        <dbReference type="SAM" id="SignalP"/>
    </source>
</evidence>
<dbReference type="PANTHER" id="PTHR48098">
    <property type="entry name" value="ENTEROCHELIN ESTERASE-RELATED"/>
    <property type="match status" value="1"/>
</dbReference>
<evidence type="ECO:0000313" key="3">
    <source>
        <dbReference type="Proteomes" id="UP000886724"/>
    </source>
</evidence>